<dbReference type="EMBL" id="LAZR01012386">
    <property type="protein sequence ID" value="KKM27107.1"/>
    <property type="molecule type" value="Genomic_DNA"/>
</dbReference>
<reference evidence="1" key="1">
    <citation type="journal article" date="2015" name="Nature">
        <title>Complex archaea that bridge the gap between prokaryotes and eukaryotes.</title>
        <authorList>
            <person name="Spang A."/>
            <person name="Saw J.H."/>
            <person name="Jorgensen S.L."/>
            <person name="Zaremba-Niedzwiedzka K."/>
            <person name="Martijn J."/>
            <person name="Lind A.E."/>
            <person name="van Eijk R."/>
            <person name="Schleper C."/>
            <person name="Guy L."/>
            <person name="Ettema T.J."/>
        </authorList>
    </citation>
    <scope>NUCLEOTIDE SEQUENCE</scope>
</reference>
<dbReference type="AlphaFoldDB" id="A0A0F9IHU8"/>
<evidence type="ECO:0000313" key="1">
    <source>
        <dbReference type="EMBL" id="KKM27107.1"/>
    </source>
</evidence>
<gene>
    <name evidence="1" type="ORF">LCGC14_1578020</name>
</gene>
<protein>
    <submittedName>
        <fullName evidence="1">Uncharacterized protein</fullName>
    </submittedName>
</protein>
<accession>A0A0F9IHU8</accession>
<proteinExistence type="predicted"/>
<comment type="caution">
    <text evidence="1">The sequence shown here is derived from an EMBL/GenBank/DDBJ whole genome shotgun (WGS) entry which is preliminary data.</text>
</comment>
<name>A0A0F9IHU8_9ZZZZ</name>
<sequence>MNLTQCIRGGSQDRRNGFIIAFSYDQDVMENLKMAIPHTEREWHEDSKTWWVSVVYEDFLKKQFGNFEALIYLQGTLF</sequence>
<organism evidence="1">
    <name type="scientific">marine sediment metagenome</name>
    <dbReference type="NCBI Taxonomy" id="412755"/>
    <lineage>
        <taxon>unclassified sequences</taxon>
        <taxon>metagenomes</taxon>
        <taxon>ecological metagenomes</taxon>
    </lineage>
</organism>